<dbReference type="STRING" id="282301.A0A1I8I9U3"/>
<evidence type="ECO:0000313" key="9">
    <source>
        <dbReference type="WBParaSite" id="maker-uti_cns_0006628-snap-gene-0.6-mRNA-1"/>
    </source>
</evidence>
<dbReference type="WBParaSite" id="maker-uti_cns_0010864-snap-gene-0.7-mRNA-1">
    <property type="protein sequence ID" value="maker-uti_cns_0010864-snap-gene-0.7-mRNA-1"/>
    <property type="gene ID" value="maker-uti_cns_0010864-snap-gene-0.7"/>
</dbReference>
<dbReference type="Gene3D" id="3.40.1190.20">
    <property type="match status" value="1"/>
</dbReference>
<evidence type="ECO:0000256" key="7">
    <source>
        <dbReference type="ARBA" id="ARBA00032808"/>
    </source>
</evidence>
<keyword evidence="8" id="KW-1185">Reference proteome</keyword>
<dbReference type="PANTHER" id="PTHR10534">
    <property type="entry name" value="PYRIDOXAL KINASE"/>
    <property type="match status" value="1"/>
</dbReference>
<evidence type="ECO:0000256" key="3">
    <source>
        <dbReference type="ARBA" id="ARBA00022679"/>
    </source>
</evidence>
<dbReference type="OrthoDB" id="2104723at2759"/>
<name>A0A1I8I9U3_9PLAT</name>
<dbReference type="NCBIfam" id="TIGR00687">
    <property type="entry name" value="pyridox_kin"/>
    <property type="match status" value="1"/>
</dbReference>
<keyword evidence="5" id="KW-0418">Kinase</keyword>
<keyword evidence="4" id="KW-0547">Nucleotide-binding</keyword>
<dbReference type="PANTHER" id="PTHR10534:SF2">
    <property type="entry name" value="PYRIDOXAL KINASE"/>
    <property type="match status" value="1"/>
</dbReference>
<keyword evidence="3" id="KW-0808">Transferase</keyword>
<evidence type="ECO:0000256" key="6">
    <source>
        <dbReference type="ARBA" id="ARBA00022840"/>
    </source>
</evidence>
<dbReference type="GO" id="GO:0008478">
    <property type="term" value="F:pyridoxal kinase activity"/>
    <property type="evidence" value="ECO:0007669"/>
    <property type="project" value="UniProtKB-EC"/>
</dbReference>
<keyword evidence="6" id="KW-0067">ATP-binding</keyword>
<accession>A0A1I8I9U3</accession>
<dbReference type="InterPro" id="IPR029056">
    <property type="entry name" value="Ribokinase-like"/>
</dbReference>
<organism evidence="8 10">
    <name type="scientific">Macrostomum lignano</name>
    <dbReference type="NCBI Taxonomy" id="282301"/>
    <lineage>
        <taxon>Eukaryota</taxon>
        <taxon>Metazoa</taxon>
        <taxon>Spiralia</taxon>
        <taxon>Lophotrochozoa</taxon>
        <taxon>Platyhelminthes</taxon>
        <taxon>Rhabditophora</taxon>
        <taxon>Macrostomorpha</taxon>
        <taxon>Macrostomida</taxon>
        <taxon>Macrostomidae</taxon>
        <taxon>Macrostomum</taxon>
    </lineage>
</organism>
<reference evidence="9 10" key="1">
    <citation type="submission" date="2016-11" db="UniProtKB">
        <authorList>
            <consortium name="WormBaseParasite"/>
        </authorList>
    </citation>
    <scope>IDENTIFICATION</scope>
</reference>
<comment type="similarity">
    <text evidence="1">Belongs to the pyridoxine kinase family.</text>
</comment>
<dbReference type="InterPro" id="IPR004625">
    <property type="entry name" value="PyrdxlKinase"/>
</dbReference>
<dbReference type="CDD" id="cd01173">
    <property type="entry name" value="pyridoxal_pyridoxamine_kinase"/>
    <property type="match status" value="1"/>
</dbReference>
<evidence type="ECO:0000313" key="8">
    <source>
        <dbReference type="Proteomes" id="UP000095280"/>
    </source>
</evidence>
<sequence length="318" mass="35182">MDARVLSIQSHVVHGFAGNRSAIFPLQVLGFDVDFINTVQFSNHTAYPVFKGDRLSTDQLKELYSALAENSIDNYSYVLTGFCFSADLLKEILEIVRHQKKKNPKLLYFCDPVLGDNGKFYVPEELVPAFKEALEVADFLTPNQFELQQLSGLPVTDEPSALAAIDTLMRSHANLKFVCLTSTDFGDANGILHGLAVARGSGEGSVQRLRYQMPRLAESFVGTGDLFTALLLAWNHKLPDNPKLVLERVISTVYTVLLATVDYIKVRRNCGSCGSGGPQPSGCQQQQSPWAVRELRLVQSRSAIERPPPPPTSWVQLI</sequence>
<dbReference type="GO" id="GO:0009443">
    <property type="term" value="P:pyridoxal 5'-phosphate salvage"/>
    <property type="evidence" value="ECO:0007669"/>
    <property type="project" value="InterPro"/>
</dbReference>
<evidence type="ECO:0000256" key="1">
    <source>
        <dbReference type="ARBA" id="ARBA00008805"/>
    </source>
</evidence>
<dbReference type="SUPFAM" id="SSF53613">
    <property type="entry name" value="Ribokinase-like"/>
    <property type="match status" value="1"/>
</dbReference>
<dbReference type="WBParaSite" id="maker-uti_cns_0006628-snap-gene-0.6-mRNA-1">
    <property type="protein sequence ID" value="maker-uti_cns_0006628-snap-gene-0.6-mRNA-1"/>
    <property type="gene ID" value="maker-uti_cns_0006628-snap-gene-0.6"/>
</dbReference>
<dbReference type="Proteomes" id="UP000095280">
    <property type="component" value="Unplaced"/>
</dbReference>
<dbReference type="AlphaFoldDB" id="A0A1I8I9U3"/>
<dbReference type="EC" id="2.7.1.35" evidence="2"/>
<evidence type="ECO:0000256" key="2">
    <source>
        <dbReference type="ARBA" id="ARBA00012104"/>
    </source>
</evidence>
<proteinExistence type="inferred from homology"/>
<evidence type="ECO:0000256" key="5">
    <source>
        <dbReference type="ARBA" id="ARBA00022777"/>
    </source>
</evidence>
<evidence type="ECO:0000256" key="4">
    <source>
        <dbReference type="ARBA" id="ARBA00022741"/>
    </source>
</evidence>
<protein>
    <recommendedName>
        <fullName evidence="2">pyridoxal kinase</fullName>
        <ecNumber evidence="2">2.7.1.35</ecNumber>
    </recommendedName>
    <alternativeName>
        <fullName evidence="7">Pyridoxine kinase</fullName>
    </alternativeName>
</protein>
<evidence type="ECO:0000313" key="10">
    <source>
        <dbReference type="WBParaSite" id="maker-uti_cns_0010864-snap-gene-0.7-mRNA-1"/>
    </source>
</evidence>
<dbReference type="GO" id="GO:0005524">
    <property type="term" value="F:ATP binding"/>
    <property type="evidence" value="ECO:0007669"/>
    <property type="project" value="UniProtKB-KW"/>
</dbReference>
<dbReference type="GO" id="GO:0005829">
    <property type="term" value="C:cytosol"/>
    <property type="evidence" value="ECO:0007669"/>
    <property type="project" value="TreeGrafter"/>
</dbReference>